<dbReference type="OrthoDB" id="199838at2759"/>
<dbReference type="GeneID" id="100486035"/>
<sequence length="329" mass="38131">MSTWNIMDEIRLIQSWSRYNAKVHTLQQTLGLHSTQKAKNNGWEKGQRWSRYNDQVNTLQQKLGLQSYDFQRRQMFGQASTPLTPTASAAAFLPSKQYTTGRALSKEVLKYFGPRAHETMIQSYCEGTAHRAAVSPPGQKMIDRILIRRNNARAEQQKNNDKALRKLNKDKERLSKAIKTLEMQNEFFRNERTNVFQPETPPAEQRPTDPRKKNQIIKPAGTDLLKNVDMDYLFLDEVVEEVMNIHLSLAPRQMSPVTEKKHKKVMSELFMDRAVQLIMEEIILETTVQMAKHLATDAIKRISLSTEFASQFYSTKVQDYLKEAKPLHF</sequence>
<gene>
    <name evidence="4 5" type="primary">LOC100486035</name>
</gene>
<reference evidence="4" key="1">
    <citation type="submission" date="2025-08" db="UniProtKB">
        <authorList>
            <consortium name="RefSeq"/>
        </authorList>
    </citation>
    <scope>IDENTIFICATION</scope>
    <source>
        <strain evidence="4">Nigerian</strain>
        <tissue evidence="4">Liver and blood</tissue>
    </source>
</reference>
<name>A0A8J0T4Q3_XENTR</name>
<evidence type="ECO:0000313" key="4">
    <source>
        <dbReference type="RefSeq" id="XP_017950993.2"/>
    </source>
</evidence>
<dbReference type="OMA" id="WNIMDEI"/>
<evidence type="ECO:0000313" key="5">
    <source>
        <dbReference type="Xenbase" id="XB-GENE-29078147"/>
    </source>
</evidence>
<accession>A0A8J0T4Q3</accession>
<dbReference type="KEGG" id="xtr:100486035"/>
<dbReference type="AGR" id="Xenbase:XB-GENE-29078147"/>
<evidence type="ECO:0000313" key="3">
    <source>
        <dbReference type="Proteomes" id="UP000008143"/>
    </source>
</evidence>
<keyword evidence="3" id="KW-1185">Reference proteome</keyword>
<dbReference type="AlphaFoldDB" id="A0A8J0T4Q3"/>
<proteinExistence type="predicted"/>
<dbReference type="Xenbase" id="XB-GENE-29078147">
    <property type="gene designation" value="LOC100486035"/>
</dbReference>
<dbReference type="RefSeq" id="XP_017950993.2">
    <property type="nucleotide sequence ID" value="XM_018095504.2"/>
</dbReference>
<dbReference type="Proteomes" id="UP000008143">
    <property type="component" value="Chromosome 1"/>
</dbReference>
<organism evidence="3 4">
    <name type="scientific">Xenopus tropicalis</name>
    <name type="common">Western clawed frog</name>
    <name type="synonym">Silurana tropicalis</name>
    <dbReference type="NCBI Taxonomy" id="8364"/>
    <lineage>
        <taxon>Eukaryota</taxon>
        <taxon>Metazoa</taxon>
        <taxon>Chordata</taxon>
        <taxon>Craniata</taxon>
        <taxon>Vertebrata</taxon>
        <taxon>Euteleostomi</taxon>
        <taxon>Amphibia</taxon>
        <taxon>Batrachia</taxon>
        <taxon>Anura</taxon>
        <taxon>Pipoidea</taxon>
        <taxon>Pipidae</taxon>
        <taxon>Xenopodinae</taxon>
        <taxon>Xenopus</taxon>
        <taxon>Silurana</taxon>
    </lineage>
</organism>
<evidence type="ECO:0000256" key="1">
    <source>
        <dbReference type="SAM" id="Coils"/>
    </source>
</evidence>
<evidence type="ECO:0000256" key="2">
    <source>
        <dbReference type="SAM" id="MobiDB-lite"/>
    </source>
</evidence>
<feature type="region of interest" description="Disordered" evidence="2">
    <location>
        <begin position="194"/>
        <end position="214"/>
    </location>
</feature>
<keyword evidence="1" id="KW-0175">Coiled coil</keyword>
<feature type="coiled-coil region" evidence="1">
    <location>
        <begin position="153"/>
        <end position="191"/>
    </location>
</feature>
<protein>
    <submittedName>
        <fullName evidence="4">Uncharacterized protein LOC100486035 isoform X1</fullName>
    </submittedName>
</protein>